<dbReference type="Pfam" id="PF02915">
    <property type="entry name" value="Rubrerythrin"/>
    <property type="match status" value="1"/>
</dbReference>
<dbReference type="OrthoDB" id="114514at2157"/>
<organism evidence="3 4">
    <name type="scientific">Methanospirillum lacunae</name>
    <dbReference type="NCBI Taxonomy" id="668570"/>
    <lineage>
        <taxon>Archaea</taxon>
        <taxon>Methanobacteriati</taxon>
        <taxon>Methanobacteriota</taxon>
        <taxon>Stenosarchaea group</taxon>
        <taxon>Methanomicrobia</taxon>
        <taxon>Methanomicrobiales</taxon>
        <taxon>Methanospirillaceae</taxon>
        <taxon>Methanospirillum</taxon>
    </lineage>
</organism>
<evidence type="ECO:0000313" key="4">
    <source>
        <dbReference type="Proteomes" id="UP000245657"/>
    </source>
</evidence>
<feature type="domain" description="Rubrerythrin diiron-binding" evidence="2">
    <location>
        <begin position="9"/>
        <end position="141"/>
    </location>
</feature>
<dbReference type="GO" id="GO:0016491">
    <property type="term" value="F:oxidoreductase activity"/>
    <property type="evidence" value="ECO:0007669"/>
    <property type="project" value="InterPro"/>
</dbReference>
<dbReference type="PANTHER" id="PTHR33531:SF10">
    <property type="entry name" value="BLR7895 PROTEIN"/>
    <property type="match status" value="1"/>
</dbReference>
<evidence type="ECO:0000259" key="2">
    <source>
        <dbReference type="Pfam" id="PF02915"/>
    </source>
</evidence>
<protein>
    <submittedName>
        <fullName evidence="3">Ferritin</fullName>
    </submittedName>
</protein>
<dbReference type="Proteomes" id="UP000245657">
    <property type="component" value="Unassembled WGS sequence"/>
</dbReference>
<dbReference type="SUPFAM" id="SSF47240">
    <property type="entry name" value="Ferritin-like"/>
    <property type="match status" value="1"/>
</dbReference>
<evidence type="ECO:0000313" key="3">
    <source>
        <dbReference type="EMBL" id="PWR74285.1"/>
    </source>
</evidence>
<dbReference type="InterPro" id="IPR003251">
    <property type="entry name" value="Rr_diiron-bd_dom"/>
</dbReference>
<keyword evidence="1" id="KW-0175">Coiled coil</keyword>
<feature type="coiled-coil region" evidence="1">
    <location>
        <begin position="91"/>
        <end position="118"/>
    </location>
</feature>
<name>A0A2V2N709_9EURY</name>
<dbReference type="GO" id="GO:0046872">
    <property type="term" value="F:metal ion binding"/>
    <property type="evidence" value="ECO:0007669"/>
    <property type="project" value="InterPro"/>
</dbReference>
<sequence length="151" mass="17595">MRTEEFKQILLKAIDREVDSYALYTALSEKVKDSVLKSTFRELAQEETYHRKTLQEYLSGTKKELRFDEVKDYKLSNLIESPSPSSDMKPLDGLKLAIKKEEEAMEMYEKLADASADQDQKKIFVELAKMERGHKARLEDIYTNSAFVEAW</sequence>
<accession>A0A2V2N709</accession>
<keyword evidence="4" id="KW-1185">Reference proteome</keyword>
<dbReference type="Gene3D" id="1.20.1260.10">
    <property type="match status" value="1"/>
</dbReference>
<dbReference type="CDD" id="cd01045">
    <property type="entry name" value="Ferritin_like_AB"/>
    <property type="match status" value="1"/>
</dbReference>
<evidence type="ECO:0000256" key="1">
    <source>
        <dbReference type="SAM" id="Coils"/>
    </source>
</evidence>
<reference evidence="3 4" key="1">
    <citation type="submission" date="2018-05" db="EMBL/GenBank/DDBJ databases">
        <title>Draft genome of Methanospirillum lacunae Ki8-1.</title>
        <authorList>
            <person name="Dueholm M.S."/>
            <person name="Nielsen P.H."/>
            <person name="Bakmann L.F."/>
            <person name="Otzen D.E."/>
        </authorList>
    </citation>
    <scope>NUCLEOTIDE SEQUENCE [LARGE SCALE GENOMIC DNA]</scope>
    <source>
        <strain evidence="3 4">Ki8-1</strain>
    </source>
</reference>
<dbReference type="GeneID" id="97549667"/>
<proteinExistence type="predicted"/>
<dbReference type="AlphaFoldDB" id="A0A2V2N709"/>
<dbReference type="RefSeq" id="WP_109967564.1">
    <property type="nucleotide sequence ID" value="NZ_CP176093.1"/>
</dbReference>
<dbReference type="PANTHER" id="PTHR33531">
    <property type="entry name" value="RUBRERYTHRIN SUBFAMILY"/>
    <property type="match status" value="1"/>
</dbReference>
<gene>
    <name evidence="3" type="ORF">DK846_03830</name>
</gene>
<dbReference type="InterPro" id="IPR009078">
    <property type="entry name" value="Ferritin-like_SF"/>
</dbReference>
<dbReference type="EMBL" id="QGMY01000002">
    <property type="protein sequence ID" value="PWR74285.1"/>
    <property type="molecule type" value="Genomic_DNA"/>
</dbReference>
<dbReference type="InterPro" id="IPR012347">
    <property type="entry name" value="Ferritin-like"/>
</dbReference>
<comment type="caution">
    <text evidence="3">The sequence shown here is derived from an EMBL/GenBank/DDBJ whole genome shotgun (WGS) entry which is preliminary data.</text>
</comment>